<dbReference type="CDD" id="cd02859">
    <property type="entry name" value="E_set_AMPKbeta_like_N"/>
    <property type="match status" value="1"/>
</dbReference>
<gene>
    <name evidence="7" type="ORF">AO440_003644</name>
</gene>
<keyword evidence="7" id="KW-0418">Kinase</keyword>
<evidence type="ECO:0000256" key="3">
    <source>
        <dbReference type="ARBA" id="ARBA00022490"/>
    </source>
</evidence>
<evidence type="ECO:0000313" key="8">
    <source>
        <dbReference type="Proteomes" id="UP000054886"/>
    </source>
</evidence>
<comment type="subcellular location">
    <subcellularLocation>
        <location evidence="1">Cytoplasm</location>
    </subcellularLocation>
</comment>
<evidence type="ECO:0000256" key="1">
    <source>
        <dbReference type="ARBA" id="ARBA00004496"/>
    </source>
</evidence>
<dbReference type="InterPro" id="IPR006828">
    <property type="entry name" value="ASC_dom"/>
</dbReference>
<dbReference type="GO" id="GO:0005634">
    <property type="term" value="C:nucleus"/>
    <property type="evidence" value="ECO:0007669"/>
    <property type="project" value="TreeGrafter"/>
</dbReference>
<comment type="similarity">
    <text evidence="2">Belongs to the 5'-AMP-activated protein kinase beta subunit family.</text>
</comment>
<feature type="compositionally biased region" description="Low complexity" evidence="5">
    <location>
        <begin position="84"/>
        <end position="94"/>
    </location>
</feature>
<dbReference type="InterPro" id="IPR050827">
    <property type="entry name" value="CRP1_MDG1_kinase"/>
</dbReference>
<dbReference type="VEuPathDB" id="FungiDB:B1J91_K09350g"/>
<dbReference type="InterPro" id="IPR014756">
    <property type="entry name" value="Ig_E-set"/>
</dbReference>
<dbReference type="Pfam" id="PF16561">
    <property type="entry name" value="AMPK1_CBM"/>
    <property type="match status" value="1"/>
</dbReference>
<feature type="domain" description="Association with the SNF1 complex (ASC)" evidence="6">
    <location>
        <begin position="319"/>
        <end position="432"/>
    </location>
</feature>
<organism evidence="7 8">
    <name type="scientific">Candida glabrata</name>
    <name type="common">Yeast</name>
    <name type="synonym">Torulopsis glabrata</name>
    <dbReference type="NCBI Taxonomy" id="5478"/>
    <lineage>
        <taxon>Eukaryota</taxon>
        <taxon>Fungi</taxon>
        <taxon>Dikarya</taxon>
        <taxon>Ascomycota</taxon>
        <taxon>Saccharomycotina</taxon>
        <taxon>Saccharomycetes</taxon>
        <taxon>Saccharomycetales</taxon>
        <taxon>Saccharomycetaceae</taxon>
        <taxon>Nakaseomyces</taxon>
    </lineage>
</organism>
<keyword evidence="4" id="KW-0597">Phosphoprotein</keyword>
<dbReference type="VEuPathDB" id="FungiDB:GWK60_K09141"/>
<sequence>MGNNPSLDYQRTVKNSPRKHKEMVQVDDIEARVADIDLQNSEQPPAERVLNRKKSTLLFDEESNNEEEYSEENEEEKVRYRAESISSTSSCSSHASDDIQQDEVCDRTEEATKLERQSREDHSDEHIRTATQSESDLARTTTNTTEVGIDESRHEEKEKQESSSSASNGMVPVEIRWEQGGEKVYVTGSFTNWRKMIGLIPVESEPGHFKIKLQLAPGTHRFRFIVDNQLRFSDNLPTATDQMGNFVNYLEVSAVPKSDSTSSRTGKERKDKNKKSVSKVSKDRSTVGPLSARSCIALEIEKEPDDFGDGYTRYHEELPQEPKYEFSSEIPAIFVDQSIIEQLTMERQRKKSNNMSWLTPPQLPPQLENVILNKFGEPLSQSTENNAGALPIPNHSVLNHLVTTSIKHNTLCVATNNRYRQKYVSQIYYVPL</sequence>
<feature type="region of interest" description="Disordered" evidence="5">
    <location>
        <begin position="36"/>
        <end position="169"/>
    </location>
</feature>
<dbReference type="GO" id="GO:0005886">
    <property type="term" value="C:plasma membrane"/>
    <property type="evidence" value="ECO:0007669"/>
    <property type="project" value="EnsemblFungi"/>
</dbReference>
<keyword evidence="3" id="KW-0963">Cytoplasm</keyword>
<dbReference type="AlphaFoldDB" id="A0A0W0CSE9"/>
<dbReference type="Gene3D" id="2.60.40.10">
    <property type="entry name" value="Immunoglobulins"/>
    <property type="match status" value="1"/>
</dbReference>
<dbReference type="GO" id="GO:0004679">
    <property type="term" value="F:AMP-activated protein kinase activity"/>
    <property type="evidence" value="ECO:0007669"/>
    <property type="project" value="EnsemblFungi"/>
</dbReference>
<dbReference type="GO" id="GO:0043254">
    <property type="term" value="P:regulation of protein-containing complex assembly"/>
    <property type="evidence" value="ECO:0007669"/>
    <property type="project" value="EnsemblFungi"/>
</dbReference>
<feature type="compositionally biased region" description="Polar residues" evidence="5">
    <location>
        <begin position="129"/>
        <end position="146"/>
    </location>
</feature>
<dbReference type="PANTHER" id="PTHR10343">
    <property type="entry name" value="5'-AMP-ACTIVATED PROTEIN KINASE , BETA SUBUNIT"/>
    <property type="match status" value="1"/>
</dbReference>
<dbReference type="InterPro" id="IPR032640">
    <property type="entry name" value="AMPK1_CBM"/>
</dbReference>
<evidence type="ECO:0000259" key="6">
    <source>
        <dbReference type="SMART" id="SM01010"/>
    </source>
</evidence>
<feature type="compositionally biased region" description="Basic and acidic residues" evidence="5">
    <location>
        <begin position="104"/>
        <end position="128"/>
    </location>
</feature>
<dbReference type="FunFam" id="2.60.40.10:FF:000562">
    <property type="entry name" value="Snf1 kinase complex beta-subunit Gal83"/>
    <property type="match status" value="1"/>
</dbReference>
<dbReference type="GO" id="GO:0140767">
    <property type="term" value="F:enzyme-substrate adaptor activity"/>
    <property type="evidence" value="ECO:0007669"/>
    <property type="project" value="EnsemblFungi"/>
</dbReference>
<dbReference type="SUPFAM" id="SSF160219">
    <property type="entry name" value="AMPKBI-like"/>
    <property type="match status" value="1"/>
</dbReference>
<proteinExistence type="inferred from homology"/>
<dbReference type="GO" id="GO:0042149">
    <property type="term" value="P:cellular response to glucose starvation"/>
    <property type="evidence" value="ECO:0007669"/>
    <property type="project" value="EnsemblFungi"/>
</dbReference>
<evidence type="ECO:0000256" key="5">
    <source>
        <dbReference type="SAM" id="MobiDB-lite"/>
    </source>
</evidence>
<dbReference type="GO" id="GO:0031588">
    <property type="term" value="C:nucleotide-activated protein kinase complex"/>
    <property type="evidence" value="ECO:0007669"/>
    <property type="project" value="EnsemblFungi"/>
</dbReference>
<reference evidence="7 8" key="1">
    <citation type="submission" date="2015-10" db="EMBL/GenBank/DDBJ databases">
        <title>Draft genomes sequences of Candida glabrata isolates 1A, 1B, 2A, 2B, 3A and 3B.</title>
        <authorList>
            <person name="Haavelsrud O.E."/>
            <person name="Gaustad P."/>
        </authorList>
    </citation>
    <scope>NUCLEOTIDE SEQUENCE [LARGE SCALE GENOMIC DNA]</scope>
    <source>
        <strain evidence="7">910700640</strain>
    </source>
</reference>
<comment type="caution">
    <text evidence="7">The sequence shown here is derived from an EMBL/GenBank/DDBJ whole genome shotgun (WGS) entry which is preliminary data.</text>
</comment>
<dbReference type="GO" id="GO:0007165">
    <property type="term" value="P:signal transduction"/>
    <property type="evidence" value="ECO:0007669"/>
    <property type="project" value="EnsemblFungi"/>
</dbReference>
<evidence type="ECO:0000256" key="4">
    <source>
        <dbReference type="ARBA" id="ARBA00022553"/>
    </source>
</evidence>
<dbReference type="Pfam" id="PF04739">
    <property type="entry name" value="AMPKBI"/>
    <property type="match status" value="1"/>
</dbReference>
<protein>
    <submittedName>
        <fullName evidence="7">SNF1 protein kinase subunit beta-3</fullName>
    </submittedName>
</protein>
<dbReference type="PANTHER" id="PTHR10343:SF84">
    <property type="entry name" value="5'-AMP-ACTIVATED PROTEIN KINASE SUBUNIT BETA-1"/>
    <property type="match status" value="1"/>
</dbReference>
<dbReference type="SMART" id="SM01010">
    <property type="entry name" value="AMPKBI"/>
    <property type="match status" value="1"/>
</dbReference>
<dbReference type="GO" id="GO:0005737">
    <property type="term" value="C:cytoplasm"/>
    <property type="evidence" value="ECO:0007669"/>
    <property type="project" value="UniProtKB-SubCell"/>
</dbReference>
<keyword evidence="7" id="KW-0808">Transferase</keyword>
<dbReference type="GO" id="GO:0019901">
    <property type="term" value="F:protein kinase binding"/>
    <property type="evidence" value="ECO:0007669"/>
    <property type="project" value="TreeGrafter"/>
</dbReference>
<feature type="compositionally biased region" description="Polar residues" evidence="5">
    <location>
        <begin position="1"/>
        <end position="15"/>
    </location>
</feature>
<feature type="region of interest" description="Disordered" evidence="5">
    <location>
        <begin position="1"/>
        <end position="21"/>
    </location>
</feature>
<feature type="compositionally biased region" description="Acidic residues" evidence="5">
    <location>
        <begin position="59"/>
        <end position="75"/>
    </location>
</feature>
<accession>A0A0W0CSE9</accession>
<dbReference type="Proteomes" id="UP000054886">
    <property type="component" value="Unassembled WGS sequence"/>
</dbReference>
<dbReference type="VEuPathDB" id="FungiDB:GVI51_K09185"/>
<dbReference type="VEuPathDB" id="FungiDB:CAGL0K09350g"/>
<dbReference type="InterPro" id="IPR037256">
    <property type="entry name" value="ASC_dom_sf"/>
</dbReference>
<feature type="region of interest" description="Disordered" evidence="5">
    <location>
        <begin position="257"/>
        <end position="285"/>
    </location>
</feature>
<dbReference type="GO" id="GO:0001403">
    <property type="term" value="P:invasive growth in response to glucose limitation"/>
    <property type="evidence" value="ECO:0007669"/>
    <property type="project" value="EnsemblFungi"/>
</dbReference>
<dbReference type="InterPro" id="IPR013783">
    <property type="entry name" value="Ig-like_fold"/>
</dbReference>
<feature type="compositionally biased region" description="Basic and acidic residues" evidence="5">
    <location>
        <begin position="150"/>
        <end position="161"/>
    </location>
</feature>
<dbReference type="EMBL" id="LLZZ01000124">
    <property type="protein sequence ID" value="KTB02496.1"/>
    <property type="molecule type" value="Genomic_DNA"/>
</dbReference>
<name>A0A0W0CSE9_CANGB</name>
<dbReference type="Gene3D" id="6.20.250.60">
    <property type="match status" value="1"/>
</dbReference>
<dbReference type="SUPFAM" id="SSF81296">
    <property type="entry name" value="E set domains"/>
    <property type="match status" value="1"/>
</dbReference>
<evidence type="ECO:0000256" key="2">
    <source>
        <dbReference type="ARBA" id="ARBA00010926"/>
    </source>
</evidence>
<evidence type="ECO:0000313" key="7">
    <source>
        <dbReference type="EMBL" id="KTB02496.1"/>
    </source>
</evidence>